<evidence type="ECO:0000259" key="10">
    <source>
        <dbReference type="PROSITE" id="PS50157"/>
    </source>
</evidence>
<comment type="subcellular location">
    <subcellularLocation>
        <location evidence="1">Nucleus</location>
    </subcellularLocation>
</comment>
<evidence type="ECO:0000256" key="6">
    <source>
        <dbReference type="ARBA" id="ARBA00023163"/>
    </source>
</evidence>
<dbReference type="GO" id="GO:0005634">
    <property type="term" value="C:nucleus"/>
    <property type="evidence" value="ECO:0007669"/>
    <property type="project" value="UniProtKB-SubCell"/>
</dbReference>
<keyword evidence="6" id="KW-0804">Transcription</keyword>
<dbReference type="GO" id="GO:0008270">
    <property type="term" value="F:zinc ion binding"/>
    <property type="evidence" value="ECO:0007669"/>
    <property type="project" value="UniProtKB-KW"/>
</dbReference>
<gene>
    <name evidence="11" type="ORF">PNAL_LOCUS859</name>
</gene>
<feature type="region of interest" description="Disordered" evidence="9">
    <location>
        <begin position="162"/>
        <end position="220"/>
    </location>
</feature>
<feature type="compositionally biased region" description="Basic residues" evidence="9">
    <location>
        <begin position="300"/>
        <end position="316"/>
    </location>
</feature>
<feature type="domain" description="C2H2-type" evidence="10">
    <location>
        <begin position="218"/>
        <end position="251"/>
    </location>
</feature>
<evidence type="ECO:0000256" key="8">
    <source>
        <dbReference type="PROSITE-ProRule" id="PRU00042"/>
    </source>
</evidence>
<dbReference type="PANTHER" id="PTHR46179">
    <property type="entry name" value="ZINC FINGER PROTEIN"/>
    <property type="match status" value="1"/>
</dbReference>
<feature type="domain" description="C2H2-type" evidence="10">
    <location>
        <begin position="251"/>
        <end position="283"/>
    </location>
</feature>
<dbReference type="PANTHER" id="PTHR46179:SF13">
    <property type="entry name" value="C2H2-TYPE DOMAIN-CONTAINING PROTEIN"/>
    <property type="match status" value="1"/>
</dbReference>
<evidence type="ECO:0000256" key="4">
    <source>
        <dbReference type="ARBA" id="ARBA00022833"/>
    </source>
</evidence>
<comment type="caution">
    <text evidence="11">The sequence shown here is derived from an EMBL/GenBank/DDBJ whole genome shotgun (WGS) entry which is preliminary data.</text>
</comment>
<feature type="compositionally biased region" description="Acidic residues" evidence="9">
    <location>
        <begin position="507"/>
        <end position="524"/>
    </location>
</feature>
<dbReference type="GO" id="GO:0006357">
    <property type="term" value="P:regulation of transcription by RNA polymerase II"/>
    <property type="evidence" value="ECO:0007669"/>
    <property type="project" value="TreeGrafter"/>
</dbReference>
<feature type="region of interest" description="Disordered" evidence="9">
    <location>
        <begin position="300"/>
        <end position="319"/>
    </location>
</feature>
<reference evidence="11" key="1">
    <citation type="submission" date="2021-07" db="EMBL/GenBank/DDBJ databases">
        <authorList>
            <person name="Branca A.L. A."/>
        </authorList>
    </citation>
    <scope>NUCLEOTIDE SEQUENCE</scope>
</reference>
<evidence type="ECO:0000313" key="11">
    <source>
        <dbReference type="EMBL" id="CAG7964386.1"/>
    </source>
</evidence>
<keyword evidence="7" id="KW-0539">Nucleus</keyword>
<accession>A0A9W4HCB9</accession>
<keyword evidence="4" id="KW-0862">Zinc</keyword>
<dbReference type="Gene3D" id="3.30.420.10">
    <property type="entry name" value="Ribonuclease H-like superfamily/Ribonuclease H"/>
    <property type="match status" value="1"/>
</dbReference>
<dbReference type="InterPro" id="IPR036397">
    <property type="entry name" value="RNaseH_sf"/>
</dbReference>
<protein>
    <recommendedName>
        <fullName evidence="10">C2H2-type domain-containing protein</fullName>
    </recommendedName>
</protein>
<dbReference type="PROSITE" id="PS50157">
    <property type="entry name" value="ZINC_FINGER_C2H2_2"/>
    <property type="match status" value="4"/>
</dbReference>
<feature type="region of interest" description="Disordered" evidence="9">
    <location>
        <begin position="437"/>
        <end position="458"/>
    </location>
</feature>
<evidence type="ECO:0000256" key="7">
    <source>
        <dbReference type="ARBA" id="ARBA00023242"/>
    </source>
</evidence>
<name>A0A9W4HCB9_PENNA</name>
<dbReference type="InterPro" id="IPR051061">
    <property type="entry name" value="Zinc_finger_trans_reg"/>
</dbReference>
<evidence type="ECO:0000256" key="3">
    <source>
        <dbReference type="ARBA" id="ARBA00022771"/>
    </source>
</evidence>
<sequence>MKEKKFPCPRAEELNCNSKFASARNAKIHVDTVHNRVQWPCPLAEKTGCNSVFATKSSAKTHAKTHADKREEFPCPRAEEFECTKTVLRKAEAKEHAESVHDEATWPCPHAEEFNCEGTFPSARIARRHGRQAHKDNPVEWPCPLAQEFHCEQTFSTKYHASSHAEKVHKTPAKLPRPLAEEKGCNSEFPGQQAANANAANVHGNDGPSSSQGESEGFPCPRAEELHCKKSFGSKSQARTHVESVHDGVEWPCPLAEEKNCTLVFSTKANATEHTKTHTNKRTRKDFPCPCAQEQKCRRRFSSPATARRHARRQHGKVPDDKETFIVAWPKTSPHIALRDVDGEIIPGWDKLPKPSFLDGRWACPDPGREARFTTIDGAKGHYLGSHMNACWPCRHAEALGCSRVFRSLSGAREHVYEHFRYGWICQKDRCLAHMQGKKMPRGSHSGHHRRHVRRGHFQRGECKPLKVLIAVSDGNIEAEDNYTEVQDSEDEEDGDGGDWESSSQDDHDDDHDDHDDDHDEVDNPDAQPGIILPDDITPSTELAASWLGGLLRSQDSLRKAARPETLAHLCLNCPGPGRVLDGQVLGTQVCPKSEVISLETGVLYRRTIGSREHIGLKTRCAPCNGRFMFDEFLRTNLLEANPDQTICCHKSCVGPLWENSKLCRKHFLEWTPELLGEDTAVINELRELVNRATSKRWHPQTDLMARTMGKRKSGEANVPASQIVNIDLETKIHSREILQVGIADSKGAAVLDCLTRYSEGVTAPSVSSSGPTTWRQRQYERKARNYSTVNGTLDAKGVVAKLRANGINKDTIFVAWATWPFDLRYLRLWLEDEKFEDVLPGDENVCMLMHEFRINLKNMLGTTCYRGKAFPISLPVLFVVFFGNTHDLAGRNHHALYDAQQTAMMTTLFEDLCRPPHQRVFFKGCGVMKMGSRKRQMSIEESLALMSIPKRVRHHYDEDEDQ</sequence>
<feature type="region of interest" description="Disordered" evidence="9">
    <location>
        <begin position="479"/>
        <end position="536"/>
    </location>
</feature>
<dbReference type="EMBL" id="CAJVNV010000022">
    <property type="protein sequence ID" value="CAG7964386.1"/>
    <property type="molecule type" value="Genomic_DNA"/>
</dbReference>
<evidence type="ECO:0000256" key="1">
    <source>
        <dbReference type="ARBA" id="ARBA00004123"/>
    </source>
</evidence>
<keyword evidence="2" id="KW-0479">Metal-binding</keyword>
<evidence type="ECO:0000256" key="5">
    <source>
        <dbReference type="ARBA" id="ARBA00023015"/>
    </source>
</evidence>
<organism evidence="11 12">
    <name type="scientific">Penicillium nalgiovense</name>
    <dbReference type="NCBI Taxonomy" id="60175"/>
    <lineage>
        <taxon>Eukaryota</taxon>
        <taxon>Fungi</taxon>
        <taxon>Dikarya</taxon>
        <taxon>Ascomycota</taxon>
        <taxon>Pezizomycotina</taxon>
        <taxon>Eurotiomycetes</taxon>
        <taxon>Eurotiomycetidae</taxon>
        <taxon>Eurotiales</taxon>
        <taxon>Aspergillaceae</taxon>
        <taxon>Penicillium</taxon>
    </lineage>
</organism>
<keyword evidence="3 8" id="KW-0863">Zinc-finger</keyword>
<dbReference type="AlphaFoldDB" id="A0A9W4HCB9"/>
<evidence type="ECO:0000256" key="2">
    <source>
        <dbReference type="ARBA" id="ARBA00022723"/>
    </source>
</evidence>
<dbReference type="OrthoDB" id="8068875at2759"/>
<proteinExistence type="predicted"/>
<feature type="domain" description="C2H2-type" evidence="10">
    <location>
        <begin position="287"/>
        <end position="319"/>
    </location>
</feature>
<evidence type="ECO:0000313" key="12">
    <source>
        <dbReference type="Proteomes" id="UP001153461"/>
    </source>
</evidence>
<dbReference type="Proteomes" id="UP001153461">
    <property type="component" value="Unassembled WGS sequence"/>
</dbReference>
<dbReference type="InterPro" id="IPR012337">
    <property type="entry name" value="RNaseH-like_sf"/>
</dbReference>
<keyword evidence="5" id="KW-0805">Transcription regulation</keyword>
<dbReference type="InterPro" id="IPR013087">
    <property type="entry name" value="Znf_C2H2_type"/>
</dbReference>
<dbReference type="GO" id="GO:0003676">
    <property type="term" value="F:nucleic acid binding"/>
    <property type="evidence" value="ECO:0007669"/>
    <property type="project" value="InterPro"/>
</dbReference>
<dbReference type="SUPFAM" id="SSF53098">
    <property type="entry name" value="Ribonuclease H-like"/>
    <property type="match status" value="1"/>
</dbReference>
<feature type="domain" description="C2H2-type" evidence="10">
    <location>
        <begin position="39"/>
        <end position="71"/>
    </location>
</feature>
<dbReference type="Gene3D" id="3.30.160.60">
    <property type="entry name" value="Classic Zinc Finger"/>
    <property type="match status" value="2"/>
</dbReference>
<feature type="compositionally biased region" description="Acidic residues" evidence="9">
    <location>
        <begin position="479"/>
        <end position="499"/>
    </location>
</feature>
<evidence type="ECO:0000256" key="9">
    <source>
        <dbReference type="SAM" id="MobiDB-lite"/>
    </source>
</evidence>